<proteinExistence type="predicted"/>
<dbReference type="OrthoDB" id="7054537at2"/>
<dbReference type="InterPro" id="IPR017853">
    <property type="entry name" value="GH"/>
</dbReference>
<keyword evidence="3" id="KW-1185">Reference proteome</keyword>
<dbReference type="Proteomes" id="UP000012081">
    <property type="component" value="Unassembled WGS sequence"/>
</dbReference>
<comment type="caution">
    <text evidence="2">The sequence shown here is derived from an EMBL/GenBank/DDBJ whole genome shotgun (WGS) entry which is preliminary data.</text>
</comment>
<dbReference type="PATRIC" id="fig|1300222.3.peg.3466"/>
<feature type="region of interest" description="Disordered" evidence="1">
    <location>
        <begin position="300"/>
        <end position="334"/>
    </location>
</feature>
<dbReference type="RefSeq" id="WP_003389591.1">
    <property type="nucleotide sequence ID" value="NZ_APBN01000007.1"/>
</dbReference>
<organism evidence="2 3">
    <name type="scientific">Brevibacillus borstelensis AK1</name>
    <dbReference type="NCBI Taxonomy" id="1300222"/>
    <lineage>
        <taxon>Bacteria</taxon>
        <taxon>Bacillati</taxon>
        <taxon>Bacillota</taxon>
        <taxon>Bacilli</taxon>
        <taxon>Bacillales</taxon>
        <taxon>Paenibacillaceae</taxon>
        <taxon>Brevibacillus</taxon>
    </lineage>
</organism>
<dbReference type="STRING" id="1300222.I532_16563"/>
<dbReference type="AlphaFoldDB" id="M8E7Y0"/>
<evidence type="ECO:0000313" key="3">
    <source>
        <dbReference type="Proteomes" id="UP000012081"/>
    </source>
</evidence>
<gene>
    <name evidence="2" type="ORF">I532_16563</name>
</gene>
<name>M8E7Y0_9BACL</name>
<dbReference type="SUPFAM" id="SSF51445">
    <property type="entry name" value="(Trans)glycosidases"/>
    <property type="match status" value="1"/>
</dbReference>
<dbReference type="Gene3D" id="3.20.20.80">
    <property type="entry name" value="Glycosidases"/>
    <property type="match status" value="1"/>
</dbReference>
<sequence>MSTIPAKRRCKRVHRYLWLRLLLTLTITATMLWLFFASAPSIRATWLWNTELITEKGEAILSFAEENDINRIYLHIDQKNVPPEAYRTFIKEASARDIQVDALGGDPAWSLVSSQKSIASFIDWVHVYNRAAAEDERFTGIHVDIEPHVHPQWKRDKEALKSQWMENMQLVVQETKKDPALQVSADIPFWMNELPASETQSVSEWLIGQLDHVTLMAYRDYVEGSNGVLDISSRILDEAGYDRQKVVVGLNVLESDEGDRTTFYEEDTKIMREQVSILETRMKKYSAYAGYAIHDYEQWEKKSRREKERSSAKKTSAESEEKPKEGKSAAEEKT</sequence>
<evidence type="ECO:0000256" key="1">
    <source>
        <dbReference type="SAM" id="MobiDB-lite"/>
    </source>
</evidence>
<accession>M8E7Y0</accession>
<protein>
    <recommendedName>
        <fullName evidence="4">Amidase</fullName>
    </recommendedName>
</protein>
<evidence type="ECO:0008006" key="4">
    <source>
        <dbReference type="Google" id="ProtNLM"/>
    </source>
</evidence>
<evidence type="ECO:0000313" key="2">
    <source>
        <dbReference type="EMBL" id="EMT51555.1"/>
    </source>
</evidence>
<dbReference type="EMBL" id="APBN01000007">
    <property type="protein sequence ID" value="EMT51555.1"/>
    <property type="molecule type" value="Genomic_DNA"/>
</dbReference>
<reference evidence="2 3" key="1">
    <citation type="submission" date="2013-03" db="EMBL/GenBank/DDBJ databases">
        <title>Assembly of a new bacterial strain Brevibacillus borstelensis AK1.</title>
        <authorList>
            <person name="Rajan I."/>
            <person name="PoliReddy D."/>
            <person name="Sugumar T."/>
            <person name="Rathinam K."/>
            <person name="Alqarawi S."/>
            <person name="Khalil A.B."/>
            <person name="Sivakumar N."/>
        </authorList>
    </citation>
    <scope>NUCLEOTIDE SEQUENCE [LARGE SCALE GENOMIC DNA]</scope>
    <source>
        <strain evidence="2 3">AK1</strain>
    </source>
</reference>